<proteinExistence type="predicted"/>
<dbReference type="InterPro" id="IPR043145">
    <property type="entry name" value="Znf_ZZ_sf"/>
</dbReference>
<dbReference type="EnsemblPlants" id="QL09p048859:mrna">
    <property type="protein sequence ID" value="QL09p048859:mrna"/>
    <property type="gene ID" value="QL09p048859"/>
</dbReference>
<dbReference type="InterPro" id="IPR018247">
    <property type="entry name" value="EF_Hand_1_Ca_BS"/>
</dbReference>
<accession>A0A7N2MM88</accession>
<feature type="domain" description="EF-hand" evidence="5">
    <location>
        <begin position="172"/>
        <end position="207"/>
    </location>
</feature>
<keyword evidence="1" id="KW-0479">Metal-binding</keyword>
<evidence type="ECO:0000313" key="7">
    <source>
        <dbReference type="Proteomes" id="UP000594261"/>
    </source>
</evidence>
<dbReference type="GO" id="GO:0005509">
    <property type="term" value="F:calcium ion binding"/>
    <property type="evidence" value="ECO:0007669"/>
    <property type="project" value="InterPro"/>
</dbReference>
<dbReference type="PROSITE" id="PS50222">
    <property type="entry name" value="EF_HAND_2"/>
    <property type="match status" value="2"/>
</dbReference>
<dbReference type="SUPFAM" id="SSF47473">
    <property type="entry name" value="EF-hand"/>
    <property type="match status" value="1"/>
</dbReference>
<name>A0A7N2MM88_QUELO</name>
<dbReference type="Gene3D" id="1.10.238.10">
    <property type="entry name" value="EF-hand"/>
    <property type="match status" value="1"/>
</dbReference>
<evidence type="ECO:0000313" key="6">
    <source>
        <dbReference type="EnsemblPlants" id="QL09p048859:mrna"/>
    </source>
</evidence>
<dbReference type="InterPro" id="IPR002048">
    <property type="entry name" value="EF_hand_dom"/>
</dbReference>
<feature type="domain" description="EF-hand" evidence="5">
    <location>
        <begin position="212"/>
        <end position="240"/>
    </location>
</feature>
<evidence type="ECO:0000256" key="2">
    <source>
        <dbReference type="ARBA" id="ARBA00022771"/>
    </source>
</evidence>
<dbReference type="PROSITE" id="PS00018">
    <property type="entry name" value="EF_HAND_1"/>
    <property type="match status" value="1"/>
</dbReference>
<dbReference type="GO" id="GO:0008270">
    <property type="term" value="F:zinc ion binding"/>
    <property type="evidence" value="ECO:0007669"/>
    <property type="project" value="UniProtKB-KW"/>
</dbReference>
<protein>
    <recommendedName>
        <fullName evidence="5">EF-hand domain-containing protein</fullName>
    </recommendedName>
</protein>
<dbReference type="AlphaFoldDB" id="A0A7N2MM88"/>
<evidence type="ECO:0000259" key="5">
    <source>
        <dbReference type="PROSITE" id="PS50222"/>
    </source>
</evidence>
<evidence type="ECO:0000256" key="3">
    <source>
        <dbReference type="ARBA" id="ARBA00022833"/>
    </source>
</evidence>
<evidence type="ECO:0000256" key="1">
    <source>
        <dbReference type="ARBA" id="ARBA00022723"/>
    </source>
</evidence>
<keyword evidence="4" id="KW-0106">Calcium</keyword>
<dbReference type="InParanoid" id="A0A7N2MM88"/>
<dbReference type="SUPFAM" id="SSF57850">
    <property type="entry name" value="RING/U-box"/>
    <property type="match status" value="1"/>
</dbReference>
<dbReference type="Proteomes" id="UP000594261">
    <property type="component" value="Chromosome 9"/>
</dbReference>
<keyword evidence="7" id="KW-1185">Reference proteome</keyword>
<dbReference type="EMBL" id="LRBV02000009">
    <property type="status" value="NOT_ANNOTATED_CDS"/>
    <property type="molecule type" value="Genomic_DNA"/>
</dbReference>
<dbReference type="Gramene" id="QL09p048859:mrna">
    <property type="protein sequence ID" value="QL09p048859:mrna"/>
    <property type="gene ID" value="QL09p048859"/>
</dbReference>
<keyword evidence="2" id="KW-0863">Zinc-finger</keyword>
<dbReference type="InterPro" id="IPR011992">
    <property type="entry name" value="EF-hand-dom_pair"/>
</dbReference>
<dbReference type="Gene3D" id="3.30.60.90">
    <property type="match status" value="1"/>
</dbReference>
<organism evidence="6 7">
    <name type="scientific">Quercus lobata</name>
    <name type="common">Valley oak</name>
    <dbReference type="NCBI Taxonomy" id="97700"/>
    <lineage>
        <taxon>Eukaryota</taxon>
        <taxon>Viridiplantae</taxon>
        <taxon>Streptophyta</taxon>
        <taxon>Embryophyta</taxon>
        <taxon>Tracheophyta</taxon>
        <taxon>Spermatophyta</taxon>
        <taxon>Magnoliopsida</taxon>
        <taxon>eudicotyledons</taxon>
        <taxon>Gunneridae</taxon>
        <taxon>Pentapetalae</taxon>
        <taxon>rosids</taxon>
        <taxon>fabids</taxon>
        <taxon>Fagales</taxon>
        <taxon>Fagaceae</taxon>
        <taxon>Quercus</taxon>
    </lineage>
</organism>
<reference evidence="6" key="2">
    <citation type="submission" date="2021-01" db="UniProtKB">
        <authorList>
            <consortium name="EnsemblPlants"/>
        </authorList>
    </citation>
    <scope>IDENTIFICATION</scope>
</reference>
<evidence type="ECO:0000256" key="4">
    <source>
        <dbReference type="ARBA" id="ARBA00022837"/>
    </source>
</evidence>
<sequence length="454" mass="51829">MERRIRVLLAVLGSEFFSPCLDRRQRERIDACGGSACLDRRSSRRAWIGDRESGSALVADRRAWIGDLLAVLGSETERSGSAFFSAPCSLLGSETESGSDGEIEEEIRNITDRVQTLLSLPLDFPCPFSDLFILIPVLWIFNAQAAFDMANTEEMQELHMAASAYYRNASNGLRQRASDFFYSMDINGDGGVSFNELYQFFFQNGYNRVSFNFFQSLDRDGNQILDFSEVLTFYYILKTRVVFCACCQNYQFGRYFTCVYCFNNARNTGTYDLCPTCYDYGEWRHPHSRNNFLDNYGLLRDRAGFHPASASNMWCSCCRTKKLTGLYFSCVDCFNTARNRGTYDLCSMCYKERRHQHQQRHPHRIRFWDNYVLLRYTAGFRPFAGAPNFQRALVPGRAPSTAQQIEDSPKPLSLDHGLSWGTLFRMMTTFQALETGVNVVNAGVNVANADCSIM</sequence>
<keyword evidence="3" id="KW-0862">Zinc</keyword>
<reference evidence="6 7" key="1">
    <citation type="journal article" date="2016" name="G3 (Bethesda)">
        <title>First Draft Assembly and Annotation of the Genome of a California Endemic Oak Quercus lobata Nee (Fagaceae).</title>
        <authorList>
            <person name="Sork V.L."/>
            <person name="Fitz-Gibbon S.T."/>
            <person name="Puiu D."/>
            <person name="Crepeau M."/>
            <person name="Gugger P.F."/>
            <person name="Sherman R."/>
            <person name="Stevens K."/>
            <person name="Langley C.H."/>
            <person name="Pellegrini M."/>
            <person name="Salzberg S.L."/>
        </authorList>
    </citation>
    <scope>NUCLEOTIDE SEQUENCE [LARGE SCALE GENOMIC DNA]</scope>
    <source>
        <strain evidence="6 7">cv. SW786</strain>
    </source>
</reference>